<accession>A0A5P2FZ26</accession>
<gene>
    <name evidence="1" type="ORF">E0W69_002860</name>
</gene>
<sequence length="182" mass="21154">MKQKRVFLKKGIVVIPDISGFTDFVMSTKLLLGQFIICKLLHSIVRTNNLHFEISEIEGDAVLFYKYGNIPTFVEIISQIKLIHENFKTEIERLSIKLMMDIPLSLKVIVHYGAFSKYRIGRFEKLYGIPIVEAHKMLKYRIPKAPPYALLSDEYLAVYFSTYSNALQYGVYIPDVGYIHYF</sequence>
<organism evidence="1 2">
    <name type="scientific">Rhizosphaericola mali</name>
    <dbReference type="NCBI Taxonomy" id="2545455"/>
    <lineage>
        <taxon>Bacteria</taxon>
        <taxon>Pseudomonadati</taxon>
        <taxon>Bacteroidota</taxon>
        <taxon>Chitinophagia</taxon>
        <taxon>Chitinophagales</taxon>
        <taxon>Chitinophagaceae</taxon>
        <taxon>Rhizosphaericola</taxon>
    </lineage>
</organism>
<dbReference type="OrthoDB" id="625021at2"/>
<reference evidence="1 2" key="1">
    <citation type="submission" date="2019-09" db="EMBL/GenBank/DDBJ databases">
        <title>Complete genome sequence of Arachidicoccus sp. B3-10 isolated from apple orchard soil.</title>
        <authorList>
            <person name="Kim H.S."/>
            <person name="Han K.-I."/>
            <person name="Suh M.K."/>
            <person name="Lee K.C."/>
            <person name="Eom M.K."/>
            <person name="Kim J.-S."/>
            <person name="Kang S.W."/>
            <person name="Sin Y."/>
            <person name="Lee J.-S."/>
        </authorList>
    </citation>
    <scope>NUCLEOTIDE SEQUENCE [LARGE SCALE GENOMIC DNA]</scope>
    <source>
        <strain evidence="1 2">B3-10</strain>
    </source>
</reference>
<name>A0A5P2FZ26_9BACT</name>
<evidence type="ECO:0000313" key="2">
    <source>
        <dbReference type="Proteomes" id="UP000292424"/>
    </source>
</evidence>
<dbReference type="InterPro" id="IPR020503">
    <property type="entry name" value="Uncharacterised_Rv2561"/>
</dbReference>
<proteinExistence type="predicted"/>
<dbReference type="Pfam" id="PF10851">
    <property type="entry name" value="DUF2652"/>
    <property type="match status" value="1"/>
</dbReference>
<keyword evidence="2" id="KW-1185">Reference proteome</keyword>
<dbReference type="RefSeq" id="WP_131328537.1">
    <property type="nucleotide sequence ID" value="NZ_CP044016.1"/>
</dbReference>
<evidence type="ECO:0000313" key="1">
    <source>
        <dbReference type="EMBL" id="QES87648.1"/>
    </source>
</evidence>
<dbReference type="Proteomes" id="UP000292424">
    <property type="component" value="Chromosome"/>
</dbReference>
<dbReference type="EMBL" id="CP044016">
    <property type="protein sequence ID" value="QES87648.1"/>
    <property type="molecule type" value="Genomic_DNA"/>
</dbReference>
<dbReference type="KEGG" id="arac:E0W69_002860"/>
<dbReference type="AlphaFoldDB" id="A0A5P2FZ26"/>
<protein>
    <submittedName>
        <fullName evidence="1">DUF2652 domain-containing protein</fullName>
    </submittedName>
</protein>